<dbReference type="InterPro" id="IPR002891">
    <property type="entry name" value="APS"/>
</dbReference>
<name>A0A2W7IBB8_9FLAO</name>
<dbReference type="CDD" id="cd02027">
    <property type="entry name" value="APSK"/>
    <property type="match status" value="1"/>
</dbReference>
<feature type="domain" description="APS kinase" evidence="15">
    <location>
        <begin position="26"/>
        <end position="174"/>
    </location>
</feature>
<comment type="caution">
    <text evidence="16">The sequence shown here is derived from an EMBL/GenBank/DDBJ whole genome shotgun (WGS) entry which is preliminary data.</text>
</comment>
<dbReference type="GO" id="GO:0004020">
    <property type="term" value="F:adenylylsulfate kinase activity"/>
    <property type="evidence" value="ECO:0007669"/>
    <property type="project" value="UniProtKB-UniRule"/>
</dbReference>
<dbReference type="SUPFAM" id="SSF52540">
    <property type="entry name" value="P-loop containing nucleoside triphosphate hydrolases"/>
    <property type="match status" value="1"/>
</dbReference>
<protein>
    <recommendedName>
        <fullName evidence="5 13">Adenylyl-sulfate kinase</fullName>
        <ecNumber evidence="5 13">2.7.1.25</ecNumber>
    </recommendedName>
    <alternativeName>
        <fullName evidence="11 13">APS kinase</fullName>
    </alternativeName>
    <alternativeName>
        <fullName evidence="12 13">ATP adenosine-5'-phosphosulfate 3'-phosphotransferase</fullName>
    </alternativeName>
    <alternativeName>
        <fullName evidence="10 13">Adenosine-5'-phosphosulfate kinase</fullName>
    </alternativeName>
</protein>
<dbReference type="GO" id="GO:0000103">
    <property type="term" value="P:sulfate assimilation"/>
    <property type="evidence" value="ECO:0007669"/>
    <property type="project" value="UniProtKB-UniRule"/>
</dbReference>
<dbReference type="Pfam" id="PF01583">
    <property type="entry name" value="APS_kinase"/>
    <property type="match status" value="1"/>
</dbReference>
<keyword evidence="13" id="KW-0597">Phosphoprotein</keyword>
<dbReference type="NCBIfam" id="NF003013">
    <property type="entry name" value="PRK03846.1"/>
    <property type="match status" value="1"/>
</dbReference>
<evidence type="ECO:0000256" key="13">
    <source>
        <dbReference type="HAMAP-Rule" id="MF_00065"/>
    </source>
</evidence>
<evidence type="ECO:0000256" key="6">
    <source>
        <dbReference type="ARBA" id="ARBA00022679"/>
    </source>
</evidence>
<dbReference type="InterPro" id="IPR059117">
    <property type="entry name" value="APS_kinase_dom"/>
</dbReference>
<reference evidence="16 17" key="1">
    <citation type="submission" date="2018-06" db="EMBL/GenBank/DDBJ databases">
        <title>Genomic Encyclopedia of Archaeal and Bacterial Type Strains, Phase II (KMG-II): from individual species to whole genera.</title>
        <authorList>
            <person name="Goeker M."/>
        </authorList>
    </citation>
    <scope>NUCLEOTIDE SEQUENCE [LARGE SCALE GENOMIC DNA]</scope>
    <source>
        <strain evidence="16 17">DSM 15361</strain>
    </source>
</reference>
<dbReference type="NCBIfam" id="TIGR00455">
    <property type="entry name" value="apsK"/>
    <property type="match status" value="1"/>
</dbReference>
<evidence type="ECO:0000313" key="16">
    <source>
        <dbReference type="EMBL" id="PZW44206.1"/>
    </source>
</evidence>
<comment type="pathway">
    <text evidence="3 13 14">Sulfur metabolism; hydrogen sulfide biosynthesis; sulfite from sulfate: step 2/3.</text>
</comment>
<evidence type="ECO:0000256" key="12">
    <source>
        <dbReference type="ARBA" id="ARBA00031464"/>
    </source>
</evidence>
<dbReference type="HAMAP" id="MF_00065">
    <property type="entry name" value="Adenylyl_sulf_kinase"/>
    <property type="match status" value="1"/>
</dbReference>
<keyword evidence="9 13" id="KW-0067">ATP-binding</keyword>
<evidence type="ECO:0000256" key="7">
    <source>
        <dbReference type="ARBA" id="ARBA00022741"/>
    </source>
</evidence>
<sequence length="196" mass="22205">MNKNVIHQDYSITQQDRTARNQHQAKLLWFTGLSGSGKSTLANEVEKQLFAQGMQTYVLDGDNIRRGINTDLSFTPEDRKENLRRIAEASKLFIDAGVVTLAAFISPMREDREMIKQIVGEENFIEIYVDAKIEDCEHRDVKGLYQKARQGEIKNFTGISAPYEAPANPEIKVNTSNQTIEESLTIIINKVTQKLS</sequence>
<dbReference type="EMBL" id="QKYV01000001">
    <property type="protein sequence ID" value="PZW44206.1"/>
    <property type="molecule type" value="Genomic_DNA"/>
</dbReference>
<evidence type="ECO:0000259" key="15">
    <source>
        <dbReference type="Pfam" id="PF01583"/>
    </source>
</evidence>
<evidence type="ECO:0000256" key="2">
    <source>
        <dbReference type="ARBA" id="ARBA00002632"/>
    </source>
</evidence>
<evidence type="ECO:0000256" key="5">
    <source>
        <dbReference type="ARBA" id="ARBA00012121"/>
    </source>
</evidence>
<feature type="active site" description="Phosphoserine intermediate" evidence="13">
    <location>
        <position position="106"/>
    </location>
</feature>
<dbReference type="InterPro" id="IPR027417">
    <property type="entry name" value="P-loop_NTPase"/>
</dbReference>
<dbReference type="Gene3D" id="3.40.50.300">
    <property type="entry name" value="P-loop containing nucleotide triphosphate hydrolases"/>
    <property type="match status" value="1"/>
</dbReference>
<dbReference type="AlphaFoldDB" id="A0A2W7IBB8"/>
<keyword evidence="17" id="KW-1185">Reference proteome</keyword>
<comment type="function">
    <text evidence="2 13 14">Catalyzes the synthesis of activated sulfate.</text>
</comment>
<proteinExistence type="inferred from homology"/>
<comment type="similarity">
    <text evidence="4 13 14">Belongs to the APS kinase family.</text>
</comment>
<dbReference type="PANTHER" id="PTHR11055:SF1">
    <property type="entry name" value="PAPS SYNTHETASE, ISOFORM D"/>
    <property type="match status" value="1"/>
</dbReference>
<keyword evidence="8 13" id="KW-0418">Kinase</keyword>
<evidence type="ECO:0000256" key="4">
    <source>
        <dbReference type="ARBA" id="ARBA00007008"/>
    </source>
</evidence>
<feature type="binding site" evidence="13">
    <location>
        <begin position="32"/>
        <end position="39"/>
    </location>
    <ligand>
        <name>ATP</name>
        <dbReference type="ChEBI" id="CHEBI:30616"/>
    </ligand>
</feature>
<evidence type="ECO:0000256" key="8">
    <source>
        <dbReference type="ARBA" id="ARBA00022777"/>
    </source>
</evidence>
<dbReference type="GO" id="GO:0070814">
    <property type="term" value="P:hydrogen sulfide biosynthetic process"/>
    <property type="evidence" value="ECO:0007669"/>
    <property type="project" value="UniProtKB-UniRule"/>
</dbReference>
<dbReference type="FunFam" id="3.40.50.300:FF:000212">
    <property type="entry name" value="Adenylyl-sulfate kinase"/>
    <property type="match status" value="1"/>
</dbReference>
<accession>A0A2W7IBB8</accession>
<evidence type="ECO:0000256" key="3">
    <source>
        <dbReference type="ARBA" id="ARBA00004806"/>
    </source>
</evidence>
<dbReference type="PANTHER" id="PTHR11055">
    <property type="entry name" value="BIFUNCTIONAL 3'-PHOSPHOADENOSINE 5'-PHOSPHOSULFATE SYNTHASE"/>
    <property type="match status" value="1"/>
</dbReference>
<dbReference type="EC" id="2.7.1.25" evidence="5 13"/>
<evidence type="ECO:0000256" key="11">
    <source>
        <dbReference type="ARBA" id="ARBA00031393"/>
    </source>
</evidence>
<dbReference type="Proteomes" id="UP000249542">
    <property type="component" value="Unassembled WGS sequence"/>
</dbReference>
<gene>
    <name evidence="13" type="primary">cysC</name>
    <name evidence="16" type="ORF">LX95_00540</name>
</gene>
<comment type="catalytic activity">
    <reaction evidence="1 13 14">
        <text>adenosine 5'-phosphosulfate + ATP = 3'-phosphoadenylyl sulfate + ADP + H(+)</text>
        <dbReference type="Rhea" id="RHEA:24152"/>
        <dbReference type="ChEBI" id="CHEBI:15378"/>
        <dbReference type="ChEBI" id="CHEBI:30616"/>
        <dbReference type="ChEBI" id="CHEBI:58243"/>
        <dbReference type="ChEBI" id="CHEBI:58339"/>
        <dbReference type="ChEBI" id="CHEBI:456216"/>
        <dbReference type="EC" id="2.7.1.25"/>
    </reaction>
</comment>
<dbReference type="UniPathway" id="UPA00140">
    <property type="reaction ID" value="UER00205"/>
</dbReference>
<keyword evidence="7 13" id="KW-0547">Nucleotide-binding</keyword>
<organism evidence="16 17">
    <name type="scientific">Mesonia algae</name>
    <dbReference type="NCBI Taxonomy" id="213248"/>
    <lineage>
        <taxon>Bacteria</taxon>
        <taxon>Pseudomonadati</taxon>
        <taxon>Bacteroidota</taxon>
        <taxon>Flavobacteriia</taxon>
        <taxon>Flavobacteriales</taxon>
        <taxon>Flavobacteriaceae</taxon>
        <taxon>Mesonia</taxon>
    </lineage>
</organism>
<evidence type="ECO:0000313" key="17">
    <source>
        <dbReference type="Proteomes" id="UP000249542"/>
    </source>
</evidence>
<evidence type="ECO:0000256" key="14">
    <source>
        <dbReference type="RuleBase" id="RU004347"/>
    </source>
</evidence>
<keyword evidence="6 13" id="KW-0808">Transferase</keyword>
<evidence type="ECO:0000256" key="1">
    <source>
        <dbReference type="ARBA" id="ARBA00001823"/>
    </source>
</evidence>
<evidence type="ECO:0000256" key="9">
    <source>
        <dbReference type="ARBA" id="ARBA00022840"/>
    </source>
</evidence>
<dbReference type="RefSeq" id="WP_111539868.1">
    <property type="nucleotide sequence ID" value="NZ_QKYV01000001.1"/>
</dbReference>
<evidence type="ECO:0000256" key="10">
    <source>
        <dbReference type="ARBA" id="ARBA00029724"/>
    </source>
</evidence>
<dbReference type="GO" id="GO:0005524">
    <property type="term" value="F:ATP binding"/>
    <property type="evidence" value="ECO:0007669"/>
    <property type="project" value="UniProtKB-UniRule"/>
</dbReference>